<proteinExistence type="predicted"/>
<evidence type="ECO:0000313" key="1">
    <source>
        <dbReference type="EMBL" id="SVD82866.1"/>
    </source>
</evidence>
<organism evidence="1">
    <name type="scientific">marine metagenome</name>
    <dbReference type="NCBI Taxonomy" id="408172"/>
    <lineage>
        <taxon>unclassified sequences</taxon>
        <taxon>metagenomes</taxon>
        <taxon>ecological metagenomes</taxon>
    </lineage>
</organism>
<name>A0A382YHV3_9ZZZZ</name>
<gene>
    <name evidence="1" type="ORF">METZ01_LOCUS435720</name>
</gene>
<feature type="non-terminal residue" evidence="1">
    <location>
        <position position="27"/>
    </location>
</feature>
<protein>
    <submittedName>
        <fullName evidence="1">Uncharacterized protein</fullName>
    </submittedName>
</protein>
<sequence length="27" mass="3286">MLYDIKANGYYKLVPDIFRRVKARNKI</sequence>
<accession>A0A382YHV3</accession>
<dbReference type="EMBL" id="UINC01175960">
    <property type="protein sequence ID" value="SVD82866.1"/>
    <property type="molecule type" value="Genomic_DNA"/>
</dbReference>
<dbReference type="AlphaFoldDB" id="A0A382YHV3"/>
<reference evidence="1" key="1">
    <citation type="submission" date="2018-05" db="EMBL/GenBank/DDBJ databases">
        <authorList>
            <person name="Lanie J.A."/>
            <person name="Ng W.-L."/>
            <person name="Kazmierczak K.M."/>
            <person name="Andrzejewski T.M."/>
            <person name="Davidsen T.M."/>
            <person name="Wayne K.J."/>
            <person name="Tettelin H."/>
            <person name="Glass J.I."/>
            <person name="Rusch D."/>
            <person name="Podicherti R."/>
            <person name="Tsui H.-C.T."/>
            <person name="Winkler M.E."/>
        </authorList>
    </citation>
    <scope>NUCLEOTIDE SEQUENCE</scope>
</reference>